<evidence type="ECO:0000313" key="2">
    <source>
        <dbReference type="Proteomes" id="UP000547643"/>
    </source>
</evidence>
<evidence type="ECO:0000313" key="1">
    <source>
        <dbReference type="EMBL" id="MBC1780550.1"/>
    </source>
</evidence>
<dbReference type="RefSeq" id="WP_185495779.1">
    <property type="nucleotide sequence ID" value="NZ_JAARUV010000010.1"/>
</dbReference>
<name>A0A7X1CK32_9LIST</name>
<comment type="caution">
    <text evidence="1">The sequence shown here is derived from an EMBL/GenBank/DDBJ whole genome shotgun (WGS) entry which is preliminary data.</text>
</comment>
<protein>
    <submittedName>
        <fullName evidence="1">Uncharacterized protein</fullName>
    </submittedName>
</protein>
<reference evidence="1 2" key="1">
    <citation type="submission" date="2020-03" db="EMBL/GenBank/DDBJ databases">
        <title>Soil Listeria distribution.</title>
        <authorList>
            <person name="Liao J."/>
            <person name="Wiedmann M."/>
        </authorList>
    </citation>
    <scope>NUCLEOTIDE SEQUENCE [LARGE SCALE GENOMIC DNA]</scope>
    <source>
        <strain evidence="1 2">FSL L7-1017</strain>
    </source>
</reference>
<organism evidence="1 2">
    <name type="scientific">Listeria booriae</name>
    <dbReference type="NCBI Taxonomy" id="1552123"/>
    <lineage>
        <taxon>Bacteria</taxon>
        <taxon>Bacillati</taxon>
        <taxon>Bacillota</taxon>
        <taxon>Bacilli</taxon>
        <taxon>Bacillales</taxon>
        <taxon>Listeriaceae</taxon>
        <taxon>Listeria</taxon>
    </lineage>
</organism>
<gene>
    <name evidence="1" type="ORF">HCA46_17130</name>
</gene>
<dbReference type="AlphaFoldDB" id="A0A7X1CK32"/>
<dbReference type="Proteomes" id="UP000547643">
    <property type="component" value="Unassembled WGS sequence"/>
</dbReference>
<proteinExistence type="predicted"/>
<sequence length="94" mass="10913">MTKNEAKAMKAWGDLHNHQKVEIKHLLVNDGYRLPALFTTESIIIDEDFEIKNMNVLQQRDVVSSLVEECYPPSTDEKEGVSHEKPRNAFYFFS</sequence>
<accession>A0A7X1CK32</accession>
<dbReference type="EMBL" id="JAARUV010000010">
    <property type="protein sequence ID" value="MBC1780550.1"/>
    <property type="molecule type" value="Genomic_DNA"/>
</dbReference>